<evidence type="ECO:0000313" key="1">
    <source>
        <dbReference type="EMBL" id="JAE05341.1"/>
    </source>
</evidence>
<protein>
    <submittedName>
        <fullName evidence="1">Uncharacterized protein</fullName>
    </submittedName>
</protein>
<reference evidence="1" key="2">
    <citation type="journal article" date="2015" name="Data Brief">
        <title>Shoot transcriptome of the giant reed, Arundo donax.</title>
        <authorList>
            <person name="Barrero R.A."/>
            <person name="Guerrero F.D."/>
            <person name="Moolhuijzen P."/>
            <person name="Goolsby J.A."/>
            <person name="Tidwell J."/>
            <person name="Bellgard S.E."/>
            <person name="Bellgard M.I."/>
        </authorList>
    </citation>
    <scope>NUCLEOTIDE SEQUENCE</scope>
    <source>
        <tissue evidence="1">Shoot tissue taken approximately 20 cm above the soil surface</tissue>
    </source>
</reference>
<name>A0A0A9F5B2_ARUDO</name>
<dbReference type="EMBL" id="GBRH01192555">
    <property type="protein sequence ID" value="JAE05341.1"/>
    <property type="molecule type" value="Transcribed_RNA"/>
</dbReference>
<sequence length="9" mass="1027">MEGTPFRSC</sequence>
<reference evidence="1" key="1">
    <citation type="submission" date="2014-09" db="EMBL/GenBank/DDBJ databases">
        <authorList>
            <person name="Magalhaes I.L.F."/>
            <person name="Oliveira U."/>
            <person name="Santos F.R."/>
            <person name="Vidigal T.H.D.A."/>
            <person name="Brescovit A.D."/>
            <person name="Santos A.J."/>
        </authorList>
    </citation>
    <scope>NUCLEOTIDE SEQUENCE</scope>
    <source>
        <tissue evidence="1">Shoot tissue taken approximately 20 cm above the soil surface</tissue>
    </source>
</reference>
<organism evidence="1">
    <name type="scientific">Arundo donax</name>
    <name type="common">Giant reed</name>
    <name type="synonym">Donax arundinaceus</name>
    <dbReference type="NCBI Taxonomy" id="35708"/>
    <lineage>
        <taxon>Eukaryota</taxon>
        <taxon>Viridiplantae</taxon>
        <taxon>Streptophyta</taxon>
        <taxon>Embryophyta</taxon>
        <taxon>Tracheophyta</taxon>
        <taxon>Spermatophyta</taxon>
        <taxon>Magnoliopsida</taxon>
        <taxon>Liliopsida</taxon>
        <taxon>Poales</taxon>
        <taxon>Poaceae</taxon>
        <taxon>PACMAD clade</taxon>
        <taxon>Arundinoideae</taxon>
        <taxon>Arundineae</taxon>
        <taxon>Arundo</taxon>
    </lineage>
</organism>
<proteinExistence type="predicted"/>
<accession>A0A0A9F5B2</accession>